<evidence type="ECO:0000256" key="1">
    <source>
        <dbReference type="SAM" id="Coils"/>
    </source>
</evidence>
<feature type="region of interest" description="Disordered" evidence="2">
    <location>
        <begin position="240"/>
        <end position="261"/>
    </location>
</feature>
<feature type="compositionally biased region" description="Polar residues" evidence="2">
    <location>
        <begin position="380"/>
        <end position="392"/>
    </location>
</feature>
<evidence type="ECO:0000256" key="2">
    <source>
        <dbReference type="SAM" id="MobiDB-lite"/>
    </source>
</evidence>
<dbReference type="RefSeq" id="WP_191212162.1">
    <property type="nucleotide sequence ID" value="NZ_BAABKL010000005.1"/>
</dbReference>
<feature type="compositionally biased region" description="Low complexity" evidence="2">
    <location>
        <begin position="99"/>
        <end position="108"/>
    </location>
</feature>
<gene>
    <name evidence="3" type="ORF">IF129_25305</name>
</gene>
<feature type="coiled-coil region" evidence="1">
    <location>
        <begin position="183"/>
        <end position="210"/>
    </location>
</feature>
<dbReference type="AlphaFoldDB" id="A0A927F5W0"/>
<feature type="region of interest" description="Disordered" evidence="2">
    <location>
        <begin position="368"/>
        <end position="429"/>
    </location>
</feature>
<protein>
    <submittedName>
        <fullName evidence="3">Uncharacterized protein</fullName>
    </submittedName>
</protein>
<sequence length="429" mass="46013">MLHNTLTDMRGELRTSLREEFEGTRSAGERAVRKAGEDVTAELGRMRTDVRNTQKAALTREDLADVQRTLDLLRDDVQRLHQAIGQSRTEEPEAPEPRPAAGEPTEAASEPWPPQVTALVSEAASGPSEGQESPAEAGPAGEVMPQASLPLASQIAELLMEKVTETVVAALREELQPLHAGLAEQTKQQAAQQERVIAGAREQIAAWSEDAAAQAEACRQETREGLAGLREEIAALRQPAEVDHDQEETGTQHDQAAAREEQRDLGAHRELLRRAAQVSHAVLVCHRDTWEFLTGRAARHDHFRMPAQISDHGQDRIAAAVSGRSLIAVLISLFNARHTAGEGDGDWALAATTYDRIATELADLTTEGGPVTITLDDRTPTTGAPAQEQEATPASIPAGEPDGTSGNPNAGEQPQEEEAAEGGDPGPQT</sequence>
<organism evidence="3 4">
    <name type="scientific">Streptomyces chumphonensis</name>
    <dbReference type="NCBI Taxonomy" id="1214925"/>
    <lineage>
        <taxon>Bacteria</taxon>
        <taxon>Bacillati</taxon>
        <taxon>Actinomycetota</taxon>
        <taxon>Actinomycetes</taxon>
        <taxon>Kitasatosporales</taxon>
        <taxon>Streptomycetaceae</taxon>
        <taxon>Streptomyces</taxon>
    </lineage>
</organism>
<proteinExistence type="predicted"/>
<comment type="caution">
    <text evidence="3">The sequence shown here is derived from an EMBL/GenBank/DDBJ whole genome shotgun (WGS) entry which is preliminary data.</text>
</comment>
<feature type="region of interest" description="Disordered" evidence="2">
    <location>
        <begin position="84"/>
        <end position="142"/>
    </location>
</feature>
<name>A0A927F5W0_9ACTN</name>
<keyword evidence="1" id="KW-0175">Coiled coil</keyword>
<accession>A0A927F5W0</accession>
<evidence type="ECO:0000313" key="3">
    <source>
        <dbReference type="EMBL" id="MBD3934866.1"/>
    </source>
</evidence>
<reference evidence="3" key="1">
    <citation type="submission" date="2020-09" db="EMBL/GenBank/DDBJ databases">
        <title>Secondary metabolite and genome analysis of marine Streptomyces chumphonensis KK1-2T.</title>
        <authorList>
            <person name="Phongsopitanun W."/>
            <person name="Kanchanasin P."/>
            <person name="Pittayakhajonwut P."/>
            <person name="Suwanborirux K."/>
            <person name="Tanasupawat S."/>
        </authorList>
    </citation>
    <scope>NUCLEOTIDE SEQUENCE</scope>
    <source>
        <strain evidence="3">KK1-2</strain>
    </source>
</reference>
<dbReference type="EMBL" id="JACXYU010000021">
    <property type="protein sequence ID" value="MBD3934866.1"/>
    <property type="molecule type" value="Genomic_DNA"/>
</dbReference>
<dbReference type="Proteomes" id="UP000632289">
    <property type="component" value="Unassembled WGS sequence"/>
</dbReference>
<keyword evidence="4" id="KW-1185">Reference proteome</keyword>
<evidence type="ECO:0000313" key="4">
    <source>
        <dbReference type="Proteomes" id="UP000632289"/>
    </source>
</evidence>